<proteinExistence type="predicted"/>
<dbReference type="EMBL" id="AP018227">
    <property type="protein sequence ID" value="BAY87322.1"/>
    <property type="molecule type" value="Genomic_DNA"/>
</dbReference>
<accession>A0A1Z4M1G5</accession>
<gene>
    <name evidence="1" type="ORF">NIES267_68440</name>
</gene>
<dbReference type="OrthoDB" id="508532at2"/>
<evidence type="ECO:0000313" key="2">
    <source>
        <dbReference type="Proteomes" id="UP000218418"/>
    </source>
</evidence>
<evidence type="ECO:0000313" key="1">
    <source>
        <dbReference type="EMBL" id="BAY87322.1"/>
    </source>
</evidence>
<protein>
    <submittedName>
        <fullName evidence="1">Uncharacterized protein</fullName>
    </submittedName>
</protein>
<reference evidence="1 2" key="1">
    <citation type="submission" date="2017-06" db="EMBL/GenBank/DDBJ databases">
        <title>Genome sequencing of cyanobaciteial culture collection at National Institute for Environmental Studies (NIES).</title>
        <authorList>
            <person name="Hirose Y."/>
            <person name="Shimura Y."/>
            <person name="Fujisawa T."/>
            <person name="Nakamura Y."/>
            <person name="Kawachi M."/>
        </authorList>
    </citation>
    <scope>NUCLEOTIDE SEQUENCE [LARGE SCALE GENOMIC DNA]</scope>
    <source>
        <strain evidence="1 2">NIES-267</strain>
    </source>
</reference>
<sequence length="267" mass="30194">MKAGLKRIEETLQDLDIRVTNPIDENSDDNASLQESLSFRIGAPPANESTEDVTESPEEVFDHTDPEEFVENFSDEDNSVQTFSAQDEEIKAPSLPKFKTPSFSSHRNAPNPALATNVLQEIQEIATGWQTELHKILRQIQDLYLQGPIVDGWLESHSVKTQPEATATLRHAEVERLMDYVEEICAAQETQPQSESSRAGYRLCGLDDSGEAWSRPCPPEQVPGVSMAIARYKQLRQYLERKQKLEDRLNKLAETLVVLHSHIKQQK</sequence>
<organism evidence="1 2">
    <name type="scientific">Calothrix parasitica NIES-267</name>
    <dbReference type="NCBI Taxonomy" id="1973488"/>
    <lineage>
        <taxon>Bacteria</taxon>
        <taxon>Bacillati</taxon>
        <taxon>Cyanobacteriota</taxon>
        <taxon>Cyanophyceae</taxon>
        <taxon>Nostocales</taxon>
        <taxon>Calotrichaceae</taxon>
        <taxon>Calothrix</taxon>
    </lineage>
</organism>
<keyword evidence="2" id="KW-1185">Reference proteome</keyword>
<dbReference type="Proteomes" id="UP000218418">
    <property type="component" value="Chromosome"/>
</dbReference>
<dbReference type="AlphaFoldDB" id="A0A1Z4M1G5"/>
<name>A0A1Z4M1G5_9CYAN</name>